<organism evidence="1">
    <name type="scientific">Spodoptera frugiperda</name>
    <name type="common">Fall armyworm</name>
    <dbReference type="NCBI Taxonomy" id="7108"/>
    <lineage>
        <taxon>Eukaryota</taxon>
        <taxon>Metazoa</taxon>
        <taxon>Ecdysozoa</taxon>
        <taxon>Arthropoda</taxon>
        <taxon>Hexapoda</taxon>
        <taxon>Insecta</taxon>
        <taxon>Pterygota</taxon>
        <taxon>Neoptera</taxon>
        <taxon>Endopterygota</taxon>
        <taxon>Lepidoptera</taxon>
        <taxon>Glossata</taxon>
        <taxon>Ditrysia</taxon>
        <taxon>Noctuoidea</taxon>
        <taxon>Noctuidae</taxon>
        <taxon>Amphipyrinae</taxon>
        <taxon>Spodoptera</taxon>
    </lineage>
</organism>
<gene>
    <name evidence="1" type="ORF">SFRICE_033942</name>
</gene>
<dbReference type="EMBL" id="ODYU01007399">
    <property type="protein sequence ID" value="SOQ50127.1"/>
    <property type="molecule type" value="Genomic_DNA"/>
</dbReference>
<name>A0A2H1WAQ7_SPOFR</name>
<proteinExistence type="predicted"/>
<evidence type="ECO:0000313" key="1">
    <source>
        <dbReference type="EMBL" id="SOQ50127.1"/>
    </source>
</evidence>
<sequence>MLDTWTLLRINKDQISTNRKVPKIYLKERIVCPSLTQERTDGSDFLVLAKLLNKKKSCTTLVFCPVSWFPVTEELFIISSVLRCGVVKQPTKLVDFFSINLRGKQADVSPDSKRSAPLMDTHNTRRVTRALPAFKKGIRSFLEDLKAVTEIKNNITLELLFIAVQVFLVLHSNWSLKNKKKAVERDHLKREAIF</sequence>
<protein>
    <submittedName>
        <fullName evidence="1">SFRICE_033942</fullName>
    </submittedName>
</protein>
<dbReference type="AlphaFoldDB" id="A0A2H1WAQ7"/>
<accession>A0A2H1WAQ7</accession>
<reference evidence="1" key="1">
    <citation type="submission" date="2016-07" db="EMBL/GenBank/DDBJ databases">
        <authorList>
            <person name="Bretaudeau A."/>
        </authorList>
    </citation>
    <scope>NUCLEOTIDE SEQUENCE</scope>
    <source>
        <strain evidence="1">Rice</strain>
        <tissue evidence="1">Whole body</tissue>
    </source>
</reference>